<comment type="catalytic activity">
    <reaction evidence="5">
        <text>a (3S)-3-hydroxyacyl-CoA = a (2E)-enoyl-CoA + H2O</text>
        <dbReference type="Rhea" id="RHEA:16105"/>
        <dbReference type="ChEBI" id="CHEBI:15377"/>
        <dbReference type="ChEBI" id="CHEBI:57318"/>
        <dbReference type="ChEBI" id="CHEBI:58856"/>
        <dbReference type="EC" id="4.2.1.17"/>
    </reaction>
</comment>
<dbReference type="PANTHER" id="PTHR11941:SF169">
    <property type="entry name" value="(7AS)-7A-METHYL-1,5-DIOXO-2,3,5,6,7,7A-HEXAHYDRO-1H-INDENE-CARBOXYL-COA HYDROLASE"/>
    <property type="match status" value="1"/>
</dbReference>
<dbReference type="GO" id="GO:0006635">
    <property type="term" value="P:fatty acid beta-oxidation"/>
    <property type="evidence" value="ECO:0007669"/>
    <property type="project" value="TreeGrafter"/>
</dbReference>
<protein>
    <recommendedName>
        <fullName evidence="2">enoyl-CoA hydratase</fullName>
        <ecNumber evidence="2">4.2.1.17</ecNumber>
    </recommendedName>
</protein>
<dbReference type="NCBIfam" id="NF006100">
    <property type="entry name" value="PRK08252.1"/>
    <property type="match status" value="1"/>
</dbReference>
<dbReference type="SUPFAM" id="SSF52096">
    <property type="entry name" value="ClpP/crotonase"/>
    <property type="match status" value="1"/>
</dbReference>
<organism evidence="8">
    <name type="scientific">Nakamurella sp. A5-74</name>
    <dbReference type="NCBI Taxonomy" id="3158264"/>
    <lineage>
        <taxon>Bacteria</taxon>
        <taxon>Bacillati</taxon>
        <taxon>Actinomycetota</taxon>
        <taxon>Actinomycetes</taxon>
        <taxon>Nakamurellales</taxon>
        <taxon>Nakamurellaceae</taxon>
        <taxon>Nakamurella</taxon>
    </lineage>
</organism>
<dbReference type="InterPro" id="IPR001753">
    <property type="entry name" value="Enoyl-CoA_hydra/iso"/>
</dbReference>
<comment type="similarity">
    <text evidence="1 7">Belongs to the enoyl-CoA hydratase/isomerase family.</text>
</comment>
<dbReference type="RefSeq" id="WP_353650922.1">
    <property type="nucleotide sequence ID" value="NZ_CP159218.1"/>
</dbReference>
<dbReference type="PANTHER" id="PTHR11941">
    <property type="entry name" value="ENOYL-COA HYDRATASE-RELATED"/>
    <property type="match status" value="1"/>
</dbReference>
<proteinExistence type="inferred from homology"/>
<evidence type="ECO:0000256" key="6">
    <source>
        <dbReference type="ARBA" id="ARBA00023717"/>
    </source>
</evidence>
<dbReference type="Gene3D" id="3.90.226.10">
    <property type="entry name" value="2-enoyl-CoA Hydratase, Chain A, domain 1"/>
    <property type="match status" value="1"/>
</dbReference>
<evidence type="ECO:0000256" key="1">
    <source>
        <dbReference type="ARBA" id="ARBA00005254"/>
    </source>
</evidence>
<dbReference type="Pfam" id="PF00378">
    <property type="entry name" value="ECH_1"/>
    <property type="match status" value="1"/>
</dbReference>
<dbReference type="Gene3D" id="1.10.12.10">
    <property type="entry name" value="Lyase 2-enoyl-coa Hydratase, Chain A, domain 2"/>
    <property type="match status" value="1"/>
</dbReference>
<evidence type="ECO:0000313" key="8">
    <source>
        <dbReference type="EMBL" id="XCG65317.1"/>
    </source>
</evidence>
<dbReference type="InterPro" id="IPR018376">
    <property type="entry name" value="Enoyl-CoA_hyd/isom_CS"/>
</dbReference>
<keyword evidence="4" id="KW-0456">Lyase</keyword>
<reference evidence="8" key="1">
    <citation type="submission" date="2024-05" db="EMBL/GenBank/DDBJ databases">
        <authorList>
            <person name="Cai S.Y."/>
            <person name="Jin L.M."/>
            <person name="Li H.R."/>
        </authorList>
    </citation>
    <scope>NUCLEOTIDE SEQUENCE</scope>
    <source>
        <strain evidence="8">A5-74</strain>
    </source>
</reference>
<dbReference type="EC" id="4.2.1.17" evidence="2"/>
<dbReference type="InterPro" id="IPR029045">
    <property type="entry name" value="ClpP/crotonase-like_dom_sf"/>
</dbReference>
<dbReference type="FunFam" id="3.90.226.10:FF:000009">
    <property type="entry name" value="Carnitinyl-CoA dehydratase"/>
    <property type="match status" value="1"/>
</dbReference>
<dbReference type="CDD" id="cd06558">
    <property type="entry name" value="crotonase-like"/>
    <property type="match status" value="1"/>
</dbReference>
<evidence type="ECO:0000256" key="5">
    <source>
        <dbReference type="ARBA" id="ARBA00023709"/>
    </source>
</evidence>
<accession>A0AAU8DSN5</accession>
<evidence type="ECO:0000256" key="3">
    <source>
        <dbReference type="ARBA" id="ARBA00023098"/>
    </source>
</evidence>
<dbReference type="InterPro" id="IPR014748">
    <property type="entry name" value="Enoyl-CoA_hydra_C"/>
</dbReference>
<gene>
    <name evidence="8" type="ORF">ABLG96_08525</name>
</gene>
<sequence length="261" mass="27615">MSDEVLYETRDHTAILTLNRPQALNSVNQALATAVGEAVERAASDEQVRVVVLTGSGDRAFCAGMDLKAFAAGENAAPDGHPEWGFGGFTRHRIDKPTIAAVNGAAFGGGAELVLACDLAIAGRSARIAFPEVTRGLVAGAGGVVRLQRQIPRKLALEALLTGAPMTADRALDLGLLNRVVDDDAVLTEALALAAVIAANAPLAVQATKAFVRDSDRFGSDWDDDVWQQNEATVMPIFTTEDAREGAVAFAEKRRPVWRGR</sequence>
<dbReference type="PROSITE" id="PS00166">
    <property type="entry name" value="ENOYL_COA_HYDRATASE"/>
    <property type="match status" value="1"/>
</dbReference>
<dbReference type="EMBL" id="CP159218">
    <property type="protein sequence ID" value="XCG65317.1"/>
    <property type="molecule type" value="Genomic_DNA"/>
</dbReference>
<keyword evidence="3" id="KW-0443">Lipid metabolism</keyword>
<evidence type="ECO:0000256" key="2">
    <source>
        <dbReference type="ARBA" id="ARBA00012076"/>
    </source>
</evidence>
<name>A0AAU8DSN5_9ACTN</name>
<comment type="catalytic activity">
    <reaction evidence="6">
        <text>a 4-saturated-(3S)-3-hydroxyacyl-CoA = a (3E)-enoyl-CoA + H2O</text>
        <dbReference type="Rhea" id="RHEA:20724"/>
        <dbReference type="ChEBI" id="CHEBI:15377"/>
        <dbReference type="ChEBI" id="CHEBI:58521"/>
        <dbReference type="ChEBI" id="CHEBI:137480"/>
        <dbReference type="EC" id="4.2.1.17"/>
    </reaction>
</comment>
<evidence type="ECO:0000256" key="4">
    <source>
        <dbReference type="ARBA" id="ARBA00023239"/>
    </source>
</evidence>
<evidence type="ECO:0000256" key="7">
    <source>
        <dbReference type="RuleBase" id="RU003707"/>
    </source>
</evidence>
<dbReference type="AlphaFoldDB" id="A0AAU8DSN5"/>
<dbReference type="GO" id="GO:0004300">
    <property type="term" value="F:enoyl-CoA hydratase activity"/>
    <property type="evidence" value="ECO:0007669"/>
    <property type="project" value="UniProtKB-EC"/>
</dbReference>